<dbReference type="Gene3D" id="3.30.70.100">
    <property type="match status" value="1"/>
</dbReference>
<proteinExistence type="inferred from homology"/>
<feature type="region of interest" description="Disordered" evidence="8">
    <location>
        <begin position="67"/>
        <end position="89"/>
    </location>
</feature>
<dbReference type="Proteomes" id="UP000750711">
    <property type="component" value="Unassembled WGS sequence"/>
</dbReference>
<dbReference type="GO" id="GO:0046872">
    <property type="term" value="F:metal ion binding"/>
    <property type="evidence" value="ECO:0007669"/>
    <property type="project" value="UniProtKB-KW"/>
</dbReference>
<keyword evidence="1" id="KW-0813">Transport</keyword>
<dbReference type="EMBL" id="JAGHQM010001731">
    <property type="protein sequence ID" value="KAH0552875.1"/>
    <property type="molecule type" value="Genomic_DNA"/>
</dbReference>
<dbReference type="GO" id="GO:0006825">
    <property type="term" value="P:copper ion transport"/>
    <property type="evidence" value="ECO:0007669"/>
    <property type="project" value="UniProtKB-KW"/>
</dbReference>
<evidence type="ECO:0000313" key="10">
    <source>
        <dbReference type="EMBL" id="KAH0552875.1"/>
    </source>
</evidence>
<gene>
    <name evidence="10" type="ORF">GP486_006924</name>
</gene>
<dbReference type="InterPro" id="IPR006121">
    <property type="entry name" value="HMA_dom"/>
</dbReference>
<dbReference type="PANTHER" id="PTHR46365">
    <property type="entry name" value="COPPER TRANSPORT PROTEIN ATOX1"/>
    <property type="match status" value="1"/>
</dbReference>
<evidence type="ECO:0000313" key="11">
    <source>
        <dbReference type="Proteomes" id="UP000750711"/>
    </source>
</evidence>
<keyword evidence="3" id="KW-0187">Copper transport</keyword>
<name>A0A9P8IJT8_9PEZI</name>
<dbReference type="SUPFAM" id="SSF55008">
    <property type="entry name" value="HMA, heavy metal-associated domain"/>
    <property type="match status" value="1"/>
</dbReference>
<accession>A0A9P8IJT8</accession>
<organism evidence="10 11">
    <name type="scientific">Trichoglossum hirsutum</name>
    <dbReference type="NCBI Taxonomy" id="265104"/>
    <lineage>
        <taxon>Eukaryota</taxon>
        <taxon>Fungi</taxon>
        <taxon>Dikarya</taxon>
        <taxon>Ascomycota</taxon>
        <taxon>Pezizomycotina</taxon>
        <taxon>Geoglossomycetes</taxon>
        <taxon>Geoglossales</taxon>
        <taxon>Geoglossaceae</taxon>
        <taxon>Trichoglossum</taxon>
    </lineage>
</organism>
<dbReference type="PANTHER" id="PTHR46365:SF1">
    <property type="entry name" value="COPPER TRANSPORT PROTEIN ATOX1"/>
    <property type="match status" value="1"/>
</dbReference>
<dbReference type="AlphaFoldDB" id="A0A9P8IJT8"/>
<dbReference type="CDD" id="cd00371">
    <property type="entry name" value="HMA"/>
    <property type="match status" value="1"/>
</dbReference>
<comment type="caution">
    <text evidence="10">The sequence shown here is derived from an EMBL/GenBank/DDBJ whole genome shotgun (WGS) entry which is preliminary data.</text>
</comment>
<keyword evidence="4" id="KW-0186">Copper</keyword>
<protein>
    <recommendedName>
        <fullName evidence="9">HMA domain-containing protein</fullName>
    </recommendedName>
</protein>
<evidence type="ECO:0000256" key="6">
    <source>
        <dbReference type="ARBA" id="ARBA00023186"/>
    </source>
</evidence>
<feature type="domain" description="HMA" evidence="9">
    <location>
        <begin position="4"/>
        <end position="68"/>
    </location>
</feature>
<evidence type="ECO:0000256" key="7">
    <source>
        <dbReference type="ARBA" id="ARBA00038171"/>
    </source>
</evidence>
<dbReference type="InterPro" id="IPR036163">
    <property type="entry name" value="HMA_dom_sf"/>
</dbReference>
<sequence length="89" mass="9668">MAEGHHYKFGVVMSCGGCSGAIDRVLKRLDGVKRYEVSLEKQTAEVYTDDLDYDTVLKTIRKTGKKVTSGEADGEEKSVDDPVIVAGAE</sequence>
<dbReference type="GO" id="GO:0005829">
    <property type="term" value="C:cytosol"/>
    <property type="evidence" value="ECO:0007669"/>
    <property type="project" value="TreeGrafter"/>
</dbReference>
<evidence type="ECO:0000256" key="5">
    <source>
        <dbReference type="ARBA" id="ARBA00023065"/>
    </source>
</evidence>
<comment type="similarity">
    <text evidence="7">Belongs to the ATX1 family.</text>
</comment>
<keyword evidence="6" id="KW-0143">Chaperone</keyword>
<evidence type="ECO:0000256" key="4">
    <source>
        <dbReference type="ARBA" id="ARBA00023008"/>
    </source>
</evidence>
<dbReference type="FunFam" id="3.30.70.100:FF:000008">
    <property type="entry name" value="Copper transport protein ATOX1"/>
    <property type="match status" value="1"/>
</dbReference>
<evidence type="ECO:0000256" key="3">
    <source>
        <dbReference type="ARBA" id="ARBA00022796"/>
    </source>
</evidence>
<dbReference type="InterPro" id="IPR051881">
    <property type="entry name" value="Copper_transport_ATOX1-like"/>
</dbReference>
<keyword evidence="2" id="KW-0479">Metal-binding</keyword>
<reference evidence="10" key="1">
    <citation type="submission" date="2021-03" db="EMBL/GenBank/DDBJ databases">
        <title>Comparative genomics and phylogenomic investigation of the class Geoglossomycetes provide insights into ecological specialization and systematics.</title>
        <authorList>
            <person name="Melie T."/>
            <person name="Pirro S."/>
            <person name="Miller A.N."/>
            <person name="Quandt A."/>
        </authorList>
    </citation>
    <scope>NUCLEOTIDE SEQUENCE</scope>
    <source>
        <strain evidence="10">CAQ_001_2017</strain>
    </source>
</reference>
<evidence type="ECO:0000256" key="1">
    <source>
        <dbReference type="ARBA" id="ARBA00022448"/>
    </source>
</evidence>
<keyword evidence="11" id="KW-1185">Reference proteome</keyword>
<evidence type="ECO:0000256" key="8">
    <source>
        <dbReference type="SAM" id="MobiDB-lite"/>
    </source>
</evidence>
<evidence type="ECO:0000259" key="9">
    <source>
        <dbReference type="PROSITE" id="PS50846"/>
    </source>
</evidence>
<keyword evidence="5" id="KW-0406">Ion transport</keyword>
<dbReference type="PROSITE" id="PS50846">
    <property type="entry name" value="HMA_2"/>
    <property type="match status" value="1"/>
</dbReference>
<dbReference type="Pfam" id="PF00403">
    <property type="entry name" value="HMA"/>
    <property type="match status" value="1"/>
</dbReference>
<evidence type="ECO:0000256" key="2">
    <source>
        <dbReference type="ARBA" id="ARBA00022723"/>
    </source>
</evidence>
<dbReference type="GO" id="GO:0016531">
    <property type="term" value="F:copper chaperone activity"/>
    <property type="evidence" value="ECO:0007669"/>
    <property type="project" value="TreeGrafter"/>
</dbReference>